<proteinExistence type="predicted"/>
<gene>
    <name evidence="2" type="ORF">JD78_03908</name>
</gene>
<protein>
    <submittedName>
        <fullName evidence="2">Uncharacterized protein</fullName>
    </submittedName>
</protein>
<keyword evidence="3" id="KW-1185">Reference proteome</keyword>
<dbReference type="RefSeq" id="WP_153362688.1">
    <property type="nucleotide sequence ID" value="NZ_JABGDC010000369.1"/>
</dbReference>
<evidence type="ECO:0000256" key="1">
    <source>
        <dbReference type="SAM" id="MobiDB-lite"/>
    </source>
</evidence>
<accession>A0A562IWT8</accession>
<comment type="caution">
    <text evidence="2">The sequence shown here is derived from an EMBL/GenBank/DDBJ whole genome shotgun (WGS) entry which is preliminary data.</text>
</comment>
<organism evidence="2 3">
    <name type="scientific">Modestobacter roseus</name>
    <dbReference type="NCBI Taxonomy" id="1181884"/>
    <lineage>
        <taxon>Bacteria</taxon>
        <taxon>Bacillati</taxon>
        <taxon>Actinomycetota</taxon>
        <taxon>Actinomycetes</taxon>
        <taxon>Geodermatophilales</taxon>
        <taxon>Geodermatophilaceae</taxon>
        <taxon>Modestobacter</taxon>
    </lineage>
</organism>
<dbReference type="AlphaFoldDB" id="A0A562IWT8"/>
<dbReference type="Proteomes" id="UP000321490">
    <property type="component" value="Unassembled WGS sequence"/>
</dbReference>
<reference evidence="2 3" key="1">
    <citation type="submission" date="2019-07" db="EMBL/GenBank/DDBJ databases">
        <title>R&amp;d 2014.</title>
        <authorList>
            <person name="Klenk H.-P."/>
        </authorList>
    </citation>
    <scope>NUCLEOTIDE SEQUENCE [LARGE SCALE GENOMIC DNA]</scope>
    <source>
        <strain evidence="2 3">DSM 45764</strain>
    </source>
</reference>
<dbReference type="EMBL" id="VLKF01000001">
    <property type="protein sequence ID" value="TWH75352.1"/>
    <property type="molecule type" value="Genomic_DNA"/>
</dbReference>
<evidence type="ECO:0000313" key="3">
    <source>
        <dbReference type="Proteomes" id="UP000321490"/>
    </source>
</evidence>
<feature type="region of interest" description="Disordered" evidence="1">
    <location>
        <begin position="1"/>
        <end position="40"/>
    </location>
</feature>
<evidence type="ECO:0000313" key="2">
    <source>
        <dbReference type="EMBL" id="TWH75352.1"/>
    </source>
</evidence>
<sequence length="69" mass="7245">MATGDWVTDESLSAEETMRRFESLGPVETAGPPAVPPTKAWGARLTLTNVTVGERSVSMGQGDGLTVKP</sequence>
<name>A0A562IWT8_9ACTN</name>